<dbReference type="Proteomes" id="UP000078046">
    <property type="component" value="Unassembled WGS sequence"/>
</dbReference>
<name>A0A177BD84_9BILA</name>
<gene>
    <name evidence="1" type="ORF">A3Q56_00638</name>
</gene>
<sequence length="72" mass="8627">MDSKFLNQTSFRSLGKYTFKCNIETWIEQFFSEMVEKNVYWFFSYNERTKKLYDAKSKSLIAKINSASKDDV</sequence>
<evidence type="ECO:0000313" key="1">
    <source>
        <dbReference type="EMBL" id="OAF71602.1"/>
    </source>
</evidence>
<dbReference type="EMBL" id="LWCA01000038">
    <property type="protein sequence ID" value="OAF71602.1"/>
    <property type="molecule type" value="Genomic_DNA"/>
</dbReference>
<proteinExistence type="predicted"/>
<protein>
    <submittedName>
        <fullName evidence="1">Uncharacterized protein</fullName>
    </submittedName>
</protein>
<reference evidence="1 2" key="1">
    <citation type="submission" date="2016-04" db="EMBL/GenBank/DDBJ databases">
        <title>The genome of Intoshia linei affirms orthonectids as highly simplified spiralians.</title>
        <authorList>
            <person name="Mikhailov K.V."/>
            <person name="Slusarev G.S."/>
            <person name="Nikitin M.A."/>
            <person name="Logacheva M.D."/>
            <person name="Penin A."/>
            <person name="Aleoshin V."/>
            <person name="Panchin Y.V."/>
        </authorList>
    </citation>
    <scope>NUCLEOTIDE SEQUENCE [LARGE SCALE GENOMIC DNA]</scope>
    <source>
        <strain evidence="1">Intl2013</strain>
        <tissue evidence="1">Whole animal</tissue>
    </source>
</reference>
<comment type="caution">
    <text evidence="1">The sequence shown here is derived from an EMBL/GenBank/DDBJ whole genome shotgun (WGS) entry which is preliminary data.</text>
</comment>
<keyword evidence="2" id="KW-1185">Reference proteome</keyword>
<accession>A0A177BD84</accession>
<organism evidence="1 2">
    <name type="scientific">Intoshia linei</name>
    <dbReference type="NCBI Taxonomy" id="1819745"/>
    <lineage>
        <taxon>Eukaryota</taxon>
        <taxon>Metazoa</taxon>
        <taxon>Spiralia</taxon>
        <taxon>Lophotrochozoa</taxon>
        <taxon>Mesozoa</taxon>
        <taxon>Orthonectida</taxon>
        <taxon>Rhopaluridae</taxon>
        <taxon>Intoshia</taxon>
    </lineage>
</organism>
<evidence type="ECO:0000313" key="2">
    <source>
        <dbReference type="Proteomes" id="UP000078046"/>
    </source>
</evidence>
<dbReference type="AlphaFoldDB" id="A0A177BD84"/>